<evidence type="ECO:0000256" key="1">
    <source>
        <dbReference type="ARBA" id="ARBA00004117"/>
    </source>
</evidence>
<dbReference type="AlphaFoldDB" id="A0A948RWJ8"/>
<dbReference type="CDD" id="cd17908">
    <property type="entry name" value="FliM"/>
    <property type="match status" value="1"/>
</dbReference>
<dbReference type="EMBL" id="JAHJDP010000085">
    <property type="protein sequence ID" value="MBU2692175.1"/>
    <property type="molecule type" value="Genomic_DNA"/>
</dbReference>
<proteinExistence type="inferred from homology"/>
<dbReference type="InterPro" id="IPR028976">
    <property type="entry name" value="CheC-like_sf"/>
</dbReference>
<evidence type="ECO:0000256" key="3">
    <source>
        <dbReference type="ARBA" id="ARBA00011049"/>
    </source>
</evidence>
<feature type="domain" description="Flagellar motor switch protein FliN-like C-terminal" evidence="12">
    <location>
        <begin position="261"/>
        <end position="325"/>
    </location>
</feature>
<keyword evidence="9" id="KW-0975">Bacterial flagellum</keyword>
<dbReference type="Proteomes" id="UP000777784">
    <property type="component" value="Unassembled WGS sequence"/>
</dbReference>
<reference evidence="13" key="1">
    <citation type="submission" date="2021-05" db="EMBL/GenBank/DDBJ databases">
        <title>Energy efficiency and biological interactions define the core microbiome of deep oligotrophic groundwater.</title>
        <authorList>
            <person name="Mehrshad M."/>
            <person name="Lopez-Fernandez M."/>
            <person name="Bell E."/>
            <person name="Bernier-Latmani R."/>
            <person name="Bertilsson S."/>
            <person name="Dopson M."/>
        </authorList>
    </citation>
    <scope>NUCLEOTIDE SEQUENCE</scope>
    <source>
        <strain evidence="13">Modern_marine.mb.64</strain>
    </source>
</reference>
<dbReference type="Gene3D" id="2.30.330.10">
    <property type="entry name" value="SpoA-like"/>
    <property type="match status" value="1"/>
</dbReference>
<comment type="subcellular location">
    <subcellularLocation>
        <location evidence="1">Bacterial flagellum basal body</location>
    </subcellularLocation>
    <subcellularLocation>
        <location evidence="2">Cell membrane</location>
        <topology evidence="2">Peripheral membrane protein</topology>
    </subcellularLocation>
</comment>
<dbReference type="PIRSF" id="PIRSF002888">
    <property type="entry name" value="FliM"/>
    <property type="match status" value="1"/>
</dbReference>
<evidence type="ECO:0000256" key="6">
    <source>
        <dbReference type="ARBA" id="ARBA00022500"/>
    </source>
</evidence>
<dbReference type="Pfam" id="PF02154">
    <property type="entry name" value="FliM"/>
    <property type="match status" value="1"/>
</dbReference>
<accession>A0A948RWJ8</accession>
<protein>
    <recommendedName>
        <fullName evidence="4 10">Flagellar motor switch protein FliM</fullName>
    </recommendedName>
</protein>
<evidence type="ECO:0000256" key="7">
    <source>
        <dbReference type="ARBA" id="ARBA00022779"/>
    </source>
</evidence>
<dbReference type="NCBIfam" id="TIGR01397">
    <property type="entry name" value="fliM_switch"/>
    <property type="match status" value="1"/>
</dbReference>
<evidence type="ECO:0000313" key="14">
    <source>
        <dbReference type="Proteomes" id="UP000777784"/>
    </source>
</evidence>
<evidence type="ECO:0000256" key="2">
    <source>
        <dbReference type="ARBA" id="ARBA00004202"/>
    </source>
</evidence>
<keyword evidence="7" id="KW-0283">Flagellar rotation</keyword>
<keyword evidence="13" id="KW-0282">Flagellum</keyword>
<dbReference type="InterPro" id="IPR001543">
    <property type="entry name" value="FliN-like_C"/>
</dbReference>
<sequence>MANILSQDEVDALLGAIPTDDEEAEERQQEVSEASDKKISSYDFRRPSRVSREQLKILQNLHVPFSRRLGVLLSTLLRARVTAELMSLEQFSYGEYIISLPQSAGVFLLDLKEENGTTILDMQSALGLAMFDKLLGGSGLSPEEERDMTPIEATIISKMVGKILPALKEVWAPICALEPVMRPFELNPQLQNLLPPTETVLVLTLQVSMPKTSGLITLTYPFPFIETILGHLAGENRFLVSRDPLSEETKKEIKHALGMGPMDIAVQLGRSDVTVYDFLKLKVGDVLPLDAKVEDPVNIIVDGYTKFLGRPGRTKKWKAVQILGVYDGTQTTVSEGEARHG</sequence>
<feature type="compositionally biased region" description="Basic and acidic residues" evidence="11">
    <location>
        <begin position="26"/>
        <end position="36"/>
    </location>
</feature>
<evidence type="ECO:0000256" key="4">
    <source>
        <dbReference type="ARBA" id="ARBA00021898"/>
    </source>
</evidence>
<dbReference type="SUPFAM" id="SSF101801">
    <property type="entry name" value="Surface presentation of antigens (SPOA)"/>
    <property type="match status" value="1"/>
</dbReference>
<evidence type="ECO:0000256" key="5">
    <source>
        <dbReference type="ARBA" id="ARBA00022475"/>
    </source>
</evidence>
<organism evidence="13 14">
    <name type="scientific">Eiseniibacteriota bacterium</name>
    <dbReference type="NCBI Taxonomy" id="2212470"/>
    <lineage>
        <taxon>Bacteria</taxon>
        <taxon>Candidatus Eiseniibacteriota</taxon>
    </lineage>
</organism>
<evidence type="ECO:0000256" key="11">
    <source>
        <dbReference type="SAM" id="MobiDB-lite"/>
    </source>
</evidence>
<evidence type="ECO:0000256" key="10">
    <source>
        <dbReference type="NCBIfam" id="TIGR01397"/>
    </source>
</evidence>
<dbReference type="SUPFAM" id="SSF103039">
    <property type="entry name" value="CheC-like"/>
    <property type="match status" value="1"/>
</dbReference>
<dbReference type="GO" id="GO:0050918">
    <property type="term" value="P:positive chemotaxis"/>
    <property type="evidence" value="ECO:0007669"/>
    <property type="project" value="TreeGrafter"/>
</dbReference>
<dbReference type="Pfam" id="PF01052">
    <property type="entry name" value="FliMN_C"/>
    <property type="match status" value="1"/>
</dbReference>
<comment type="caution">
    <text evidence="13">The sequence shown here is derived from an EMBL/GenBank/DDBJ whole genome shotgun (WGS) entry which is preliminary data.</text>
</comment>
<dbReference type="InterPro" id="IPR036429">
    <property type="entry name" value="SpoA-like_sf"/>
</dbReference>
<dbReference type="PANTHER" id="PTHR30034:SF6">
    <property type="entry name" value="YOP PROTEINS TRANSLOCATION PROTEIN Q"/>
    <property type="match status" value="1"/>
</dbReference>
<gene>
    <name evidence="13" type="primary">fliM</name>
    <name evidence="13" type="ORF">KJ970_14735</name>
</gene>
<evidence type="ECO:0000313" key="13">
    <source>
        <dbReference type="EMBL" id="MBU2692175.1"/>
    </source>
</evidence>
<dbReference type="GO" id="GO:0009425">
    <property type="term" value="C:bacterial-type flagellum basal body"/>
    <property type="evidence" value="ECO:0007669"/>
    <property type="project" value="UniProtKB-SubCell"/>
</dbReference>
<dbReference type="GO" id="GO:0005886">
    <property type="term" value="C:plasma membrane"/>
    <property type="evidence" value="ECO:0007669"/>
    <property type="project" value="UniProtKB-SubCell"/>
</dbReference>
<dbReference type="InterPro" id="IPR001689">
    <property type="entry name" value="Flag_FliM"/>
</dbReference>
<keyword evidence="6" id="KW-0145">Chemotaxis</keyword>
<comment type="similarity">
    <text evidence="3">Belongs to the FliM family.</text>
</comment>
<dbReference type="GO" id="GO:0071978">
    <property type="term" value="P:bacterial-type flagellum-dependent swarming motility"/>
    <property type="evidence" value="ECO:0007669"/>
    <property type="project" value="TreeGrafter"/>
</dbReference>
<keyword evidence="5" id="KW-1003">Cell membrane</keyword>
<evidence type="ECO:0000256" key="9">
    <source>
        <dbReference type="ARBA" id="ARBA00023143"/>
    </source>
</evidence>
<dbReference type="Gene3D" id="3.40.1550.10">
    <property type="entry name" value="CheC-like"/>
    <property type="match status" value="1"/>
</dbReference>
<keyword evidence="13" id="KW-0966">Cell projection</keyword>
<evidence type="ECO:0000259" key="12">
    <source>
        <dbReference type="Pfam" id="PF01052"/>
    </source>
</evidence>
<name>A0A948RWJ8_UNCEI</name>
<evidence type="ECO:0000256" key="8">
    <source>
        <dbReference type="ARBA" id="ARBA00023136"/>
    </source>
</evidence>
<feature type="region of interest" description="Disordered" evidence="11">
    <location>
        <begin position="17"/>
        <end position="36"/>
    </location>
</feature>
<dbReference type="PANTHER" id="PTHR30034">
    <property type="entry name" value="FLAGELLAR MOTOR SWITCH PROTEIN FLIM"/>
    <property type="match status" value="1"/>
</dbReference>
<keyword evidence="13" id="KW-0969">Cilium</keyword>
<keyword evidence="8" id="KW-0472">Membrane</keyword>
<dbReference type="GO" id="GO:0003774">
    <property type="term" value="F:cytoskeletal motor activity"/>
    <property type="evidence" value="ECO:0007669"/>
    <property type="project" value="InterPro"/>
</dbReference>
<dbReference type="PRINTS" id="PR00955">
    <property type="entry name" value="FLGMOTORFLIM"/>
</dbReference>